<accession>A0A0N5CQI7</accession>
<keyword evidence="3" id="KW-1185">Reference proteome</keyword>
<gene>
    <name evidence="2" type="ORF">TCLT_LOCUS2488</name>
</gene>
<evidence type="ECO:0000256" key="1">
    <source>
        <dbReference type="SAM" id="MobiDB-lite"/>
    </source>
</evidence>
<dbReference type="OMA" id="DWFYSSV"/>
<dbReference type="AlphaFoldDB" id="A0A0N5CQI7"/>
<reference evidence="4" key="1">
    <citation type="submission" date="2017-02" db="UniProtKB">
        <authorList>
            <consortium name="WormBaseParasite"/>
        </authorList>
    </citation>
    <scope>IDENTIFICATION</scope>
</reference>
<feature type="region of interest" description="Disordered" evidence="1">
    <location>
        <begin position="288"/>
        <end position="345"/>
    </location>
</feature>
<evidence type="ECO:0000313" key="2">
    <source>
        <dbReference type="EMBL" id="VDM98469.1"/>
    </source>
</evidence>
<evidence type="ECO:0000313" key="4">
    <source>
        <dbReference type="WBParaSite" id="TCLT_0000248701-mRNA-1"/>
    </source>
</evidence>
<organism evidence="4">
    <name type="scientific">Thelazia callipaeda</name>
    <name type="common">Oriental eyeworm</name>
    <name type="synonym">Parasitic nematode</name>
    <dbReference type="NCBI Taxonomy" id="103827"/>
    <lineage>
        <taxon>Eukaryota</taxon>
        <taxon>Metazoa</taxon>
        <taxon>Ecdysozoa</taxon>
        <taxon>Nematoda</taxon>
        <taxon>Chromadorea</taxon>
        <taxon>Rhabditida</taxon>
        <taxon>Spirurina</taxon>
        <taxon>Spiruromorpha</taxon>
        <taxon>Thelazioidea</taxon>
        <taxon>Thelaziidae</taxon>
        <taxon>Thelazia</taxon>
    </lineage>
</organism>
<feature type="compositionally biased region" description="Polar residues" evidence="1">
    <location>
        <begin position="289"/>
        <end position="310"/>
    </location>
</feature>
<dbReference type="EMBL" id="UYYF01000521">
    <property type="protein sequence ID" value="VDM98469.1"/>
    <property type="molecule type" value="Genomic_DNA"/>
</dbReference>
<name>A0A0N5CQI7_THECL</name>
<dbReference type="Proteomes" id="UP000276776">
    <property type="component" value="Unassembled WGS sequence"/>
</dbReference>
<dbReference type="WBParaSite" id="TCLT_0000248701-mRNA-1">
    <property type="protein sequence ID" value="TCLT_0000248701-mRNA-1"/>
    <property type="gene ID" value="TCLT_0000248701"/>
</dbReference>
<protein>
    <submittedName>
        <fullName evidence="4">POU domain protein</fullName>
    </submittedName>
</protein>
<reference evidence="2 3" key="2">
    <citation type="submission" date="2018-11" db="EMBL/GenBank/DDBJ databases">
        <authorList>
            <consortium name="Pathogen Informatics"/>
        </authorList>
    </citation>
    <scope>NUCLEOTIDE SEQUENCE [LARGE SCALE GENOMIC DNA]</scope>
</reference>
<evidence type="ECO:0000313" key="3">
    <source>
        <dbReference type="Proteomes" id="UP000276776"/>
    </source>
</evidence>
<proteinExistence type="predicted"/>
<sequence length="738" mass="81339">MCEQQQQKQEQSDNQNHLPSDWFYSSVMLTNCLDMSEHGNGSNTNCFELNELKSTVQSDISLLHSNSCQFAKIYNDQLCIPAVSLIKSTFQSSQPITYNSSNQISDSLHSNGSVKEHSLLNKSTDFSNQNSNISSYLTKTKDNIATNAENFSLQMHAFCGLDSTNNSNLMNDSSKNNFGINNCDDVDNNGSDDCSRKNKKYKKFPSVRMMKEDEIEVEVEDDNSAFNNAPPNVLYSPSTTNRSDKMKLNCGVRWPSKAVASASASATASLSSSSSSLSATTVAMGKQTEVISSSSHQHITGNQKSTMPTANDNYDNNSNNNNHAGRDKTTVPTIVDKSDSDNIVGNNEEDATRLMTSTLKLPITSNYVDQKLNANSVDRNDQDFINNVSCSTQSINSDSLTTAFSVISASAAYQLSQRTAECERLNSYHLSFPGTVPIKKRRIYVSPTTVTLDTEKEISNTYTMNLPNINDNSSKYHHQFLYTTAASDAPMTSNSTDSAFSSCSSVKTKPHSSTNLVLSEHTIPSITTYSKLFSVHTGCISTPVNPIHVPMSISNSSGTLSLNTALEMGTGSNYFYRNVFNSDCNPAQEQNTDSTVLKDSLPSLLSVNSNEQKLVEITDKDKDTCISSEQCKQSYHQNVYNEKIQSHIMDESSAIRCHPYETNVSTCKNNNTSNDLAFWSQAVPSRVDLKQNYLRSLAPVLYDLLSDDCESQNCQKTTDSIDRSILKSCIQSSMDSYA</sequence>
<dbReference type="STRING" id="103827.A0A0N5CQI7"/>
<dbReference type="OrthoDB" id="5841058at2759"/>
<feature type="compositionally biased region" description="Low complexity" evidence="1">
    <location>
        <begin position="311"/>
        <end position="322"/>
    </location>
</feature>